<reference evidence="2" key="2">
    <citation type="journal article" date="2015" name="Data Brief">
        <title>Shoot transcriptome of the giant reed, Arundo donax.</title>
        <authorList>
            <person name="Barrero R.A."/>
            <person name="Guerrero F.D."/>
            <person name="Moolhuijzen P."/>
            <person name="Goolsby J.A."/>
            <person name="Tidwell J."/>
            <person name="Bellgard S.E."/>
            <person name="Bellgard M.I."/>
        </authorList>
    </citation>
    <scope>NUCLEOTIDE SEQUENCE</scope>
    <source>
        <tissue evidence="2">Shoot tissue taken approximately 20 cm above the soil surface</tissue>
    </source>
</reference>
<feature type="region of interest" description="Disordered" evidence="1">
    <location>
        <begin position="1"/>
        <end position="22"/>
    </location>
</feature>
<protein>
    <submittedName>
        <fullName evidence="2">Uncharacterized protein</fullName>
    </submittedName>
</protein>
<proteinExistence type="predicted"/>
<organism evidence="2">
    <name type="scientific">Arundo donax</name>
    <name type="common">Giant reed</name>
    <name type="synonym">Donax arundinaceus</name>
    <dbReference type="NCBI Taxonomy" id="35708"/>
    <lineage>
        <taxon>Eukaryota</taxon>
        <taxon>Viridiplantae</taxon>
        <taxon>Streptophyta</taxon>
        <taxon>Embryophyta</taxon>
        <taxon>Tracheophyta</taxon>
        <taxon>Spermatophyta</taxon>
        <taxon>Magnoliopsida</taxon>
        <taxon>Liliopsida</taxon>
        <taxon>Poales</taxon>
        <taxon>Poaceae</taxon>
        <taxon>PACMAD clade</taxon>
        <taxon>Arundinoideae</taxon>
        <taxon>Arundineae</taxon>
        <taxon>Arundo</taxon>
    </lineage>
</organism>
<sequence>MEHDAGVRARQSGEMANRLLDRRPDSGLSLHLHLNKRACPPHELHDLFPLLLTDTVLCNDA</sequence>
<evidence type="ECO:0000313" key="2">
    <source>
        <dbReference type="EMBL" id="JAD25442.1"/>
    </source>
</evidence>
<evidence type="ECO:0000256" key="1">
    <source>
        <dbReference type="SAM" id="MobiDB-lite"/>
    </source>
</evidence>
<accession>A0A0A8YSJ5</accession>
<dbReference type="AlphaFoldDB" id="A0A0A8YSJ5"/>
<name>A0A0A8YSJ5_ARUDO</name>
<dbReference type="EMBL" id="GBRH01272453">
    <property type="protein sequence ID" value="JAD25442.1"/>
    <property type="molecule type" value="Transcribed_RNA"/>
</dbReference>
<reference evidence="2" key="1">
    <citation type="submission" date="2014-09" db="EMBL/GenBank/DDBJ databases">
        <authorList>
            <person name="Magalhaes I.L.F."/>
            <person name="Oliveira U."/>
            <person name="Santos F.R."/>
            <person name="Vidigal T.H.D.A."/>
            <person name="Brescovit A.D."/>
            <person name="Santos A.J."/>
        </authorList>
    </citation>
    <scope>NUCLEOTIDE SEQUENCE</scope>
    <source>
        <tissue evidence="2">Shoot tissue taken approximately 20 cm above the soil surface</tissue>
    </source>
</reference>